<sequence length="46" mass="4596">MFIGFGLAKLAIFGGLTAGGAGFGALGAYVWSSIRGNSTSDISSRL</sequence>
<dbReference type="AlphaFoldDB" id="E8ZKI3"/>
<dbReference type="HOGENOM" id="CLU_3186037_0_0_14"/>
<keyword evidence="1" id="KW-0472">Membrane</keyword>
<keyword evidence="1" id="KW-1133">Transmembrane helix</keyword>
<dbReference type="EMBL" id="FR773153">
    <property type="protein sequence ID" value="CBY92149.1"/>
    <property type="molecule type" value="Genomic_DNA"/>
</dbReference>
<feature type="transmembrane region" description="Helical" evidence="1">
    <location>
        <begin position="7"/>
        <end position="31"/>
    </location>
</feature>
<dbReference type="KEGG" id="mha:HF1_01410"/>
<reference evidence="2 3" key="1">
    <citation type="journal article" date="2011" name="J. Bacteriol.">
        <title>Complete genome sequence of Mycoplasma haemofelis, a hemotropic mycoplasma.</title>
        <authorList>
            <person name="Barker E.N."/>
            <person name="Helps C.R."/>
            <person name="Peters I.R."/>
            <person name="Darby A.C."/>
            <person name="Radford A.D."/>
            <person name="Tasker S."/>
        </authorList>
    </citation>
    <scope>NUCLEOTIDE SEQUENCE [LARGE SCALE GENOMIC DNA]</scope>
    <source>
        <strain evidence="2 3">Langford 1</strain>
    </source>
</reference>
<gene>
    <name evidence="2" type="ordered locus">HF1_01410</name>
</gene>
<accession>E8ZKI3</accession>
<dbReference type="Proteomes" id="UP000008637">
    <property type="component" value="Chromosome"/>
</dbReference>
<evidence type="ECO:0000313" key="3">
    <source>
        <dbReference type="Proteomes" id="UP000008637"/>
    </source>
</evidence>
<proteinExistence type="predicted"/>
<name>E8ZKI3_MYCHL</name>
<evidence type="ECO:0000313" key="2">
    <source>
        <dbReference type="EMBL" id="CBY92149.1"/>
    </source>
</evidence>
<keyword evidence="3" id="KW-1185">Reference proteome</keyword>
<organism evidence="2 3">
    <name type="scientific">Mycoplasma haemofelis (strain Langford 1)</name>
    <name type="common">Haemobartonella felis</name>
    <dbReference type="NCBI Taxonomy" id="941640"/>
    <lineage>
        <taxon>Bacteria</taxon>
        <taxon>Bacillati</taxon>
        <taxon>Mycoplasmatota</taxon>
        <taxon>Mollicutes</taxon>
        <taxon>Mycoplasmataceae</taxon>
        <taxon>Mycoplasma</taxon>
    </lineage>
</organism>
<keyword evidence="1" id="KW-0812">Transmembrane</keyword>
<protein>
    <submittedName>
        <fullName evidence="2">Uncharacterized protein</fullName>
    </submittedName>
</protein>
<evidence type="ECO:0000256" key="1">
    <source>
        <dbReference type="SAM" id="Phobius"/>
    </source>
</evidence>